<evidence type="ECO:0000313" key="1">
    <source>
        <dbReference type="EMBL" id="JAH33541.1"/>
    </source>
</evidence>
<reference evidence="1" key="1">
    <citation type="submission" date="2014-11" db="EMBL/GenBank/DDBJ databases">
        <authorList>
            <person name="Amaro Gonzalez C."/>
        </authorList>
    </citation>
    <scope>NUCLEOTIDE SEQUENCE</scope>
</reference>
<name>A0A0E9RWM4_ANGAN</name>
<accession>A0A0E9RWM4</accession>
<dbReference type="EMBL" id="GBXM01075036">
    <property type="protein sequence ID" value="JAH33541.1"/>
    <property type="molecule type" value="Transcribed_RNA"/>
</dbReference>
<protein>
    <submittedName>
        <fullName evidence="1">Uncharacterized protein</fullName>
    </submittedName>
</protein>
<reference evidence="1" key="2">
    <citation type="journal article" date="2015" name="Fish Shellfish Immunol.">
        <title>Early steps in the European eel (Anguilla anguilla)-Vibrio vulnificus interaction in the gills: Role of the RtxA13 toxin.</title>
        <authorList>
            <person name="Callol A."/>
            <person name="Pajuelo D."/>
            <person name="Ebbesson L."/>
            <person name="Teles M."/>
            <person name="MacKenzie S."/>
            <person name="Amaro C."/>
        </authorList>
    </citation>
    <scope>NUCLEOTIDE SEQUENCE</scope>
</reference>
<dbReference type="AlphaFoldDB" id="A0A0E9RWM4"/>
<proteinExistence type="predicted"/>
<sequence>MGTTFTAAMRGQKRGRGTLHTARIVMGSLPQTTRSPRVRPRL</sequence>
<organism evidence="1">
    <name type="scientific">Anguilla anguilla</name>
    <name type="common">European freshwater eel</name>
    <name type="synonym">Muraena anguilla</name>
    <dbReference type="NCBI Taxonomy" id="7936"/>
    <lineage>
        <taxon>Eukaryota</taxon>
        <taxon>Metazoa</taxon>
        <taxon>Chordata</taxon>
        <taxon>Craniata</taxon>
        <taxon>Vertebrata</taxon>
        <taxon>Euteleostomi</taxon>
        <taxon>Actinopterygii</taxon>
        <taxon>Neopterygii</taxon>
        <taxon>Teleostei</taxon>
        <taxon>Anguilliformes</taxon>
        <taxon>Anguillidae</taxon>
        <taxon>Anguilla</taxon>
    </lineage>
</organism>